<comment type="caution">
    <text evidence="1">The sequence shown here is derived from an EMBL/GenBank/DDBJ whole genome shotgun (WGS) entry which is preliminary data.</text>
</comment>
<gene>
    <name evidence="1" type="ORF">J2Z69_000475</name>
</gene>
<evidence type="ECO:0000313" key="2">
    <source>
        <dbReference type="Proteomes" id="UP001519288"/>
    </source>
</evidence>
<accession>A0ABS4JEA8</accession>
<protein>
    <submittedName>
        <fullName evidence="1">Uncharacterized protein</fullName>
    </submittedName>
</protein>
<dbReference type="Proteomes" id="UP001519288">
    <property type="component" value="Unassembled WGS sequence"/>
</dbReference>
<organism evidence="1 2">
    <name type="scientific">Paenibacillus shirakamiensis</name>
    <dbReference type="NCBI Taxonomy" id="1265935"/>
    <lineage>
        <taxon>Bacteria</taxon>
        <taxon>Bacillati</taxon>
        <taxon>Bacillota</taxon>
        <taxon>Bacilli</taxon>
        <taxon>Bacillales</taxon>
        <taxon>Paenibacillaceae</taxon>
        <taxon>Paenibacillus</taxon>
    </lineage>
</organism>
<reference evidence="1 2" key="1">
    <citation type="submission" date="2021-03" db="EMBL/GenBank/DDBJ databases">
        <title>Genomic Encyclopedia of Type Strains, Phase IV (KMG-IV): sequencing the most valuable type-strain genomes for metagenomic binning, comparative biology and taxonomic classification.</title>
        <authorList>
            <person name="Goeker M."/>
        </authorList>
    </citation>
    <scope>NUCLEOTIDE SEQUENCE [LARGE SCALE GENOMIC DNA]</scope>
    <source>
        <strain evidence="1 2">DSM 26806</strain>
    </source>
</reference>
<name>A0ABS4JEA8_9BACL</name>
<sequence>MVKSYKYIILGLLIIAIVSLIMAFQNQHKAKNLQLKIDDSLTSSISELDHKLSKVDINTFPSSINVIIQAASHMRALAPLSSFENSQAGISSVANLLESALLNIDNSTYKMTEDQLNKLKIQIKELSKDPGNVDITNQLINTIGTIN</sequence>
<evidence type="ECO:0000313" key="1">
    <source>
        <dbReference type="EMBL" id="MBP1999456.1"/>
    </source>
</evidence>
<dbReference type="RefSeq" id="WP_209858796.1">
    <property type="nucleotide sequence ID" value="NZ_JAGGLD010000001.1"/>
</dbReference>
<proteinExistence type="predicted"/>
<dbReference type="EMBL" id="JAGGLD010000001">
    <property type="protein sequence ID" value="MBP1999456.1"/>
    <property type="molecule type" value="Genomic_DNA"/>
</dbReference>
<keyword evidence="2" id="KW-1185">Reference proteome</keyword>